<proteinExistence type="predicted"/>
<feature type="region of interest" description="Disordered" evidence="4">
    <location>
        <begin position="404"/>
        <end position="435"/>
    </location>
</feature>
<reference evidence="5" key="1">
    <citation type="journal article" date="2021" name="Proc. Natl. Acad. Sci. U.S.A.">
        <title>A Catalog of Tens of Thousands of Viruses from Human Metagenomes Reveals Hidden Associations with Chronic Diseases.</title>
        <authorList>
            <person name="Tisza M.J."/>
            <person name="Buck C.B."/>
        </authorList>
    </citation>
    <scope>NUCLEOTIDE SEQUENCE</scope>
    <source>
        <strain evidence="5">CtLOE2</strain>
    </source>
</reference>
<dbReference type="InterPro" id="IPR006944">
    <property type="entry name" value="Phage/GTA_portal"/>
</dbReference>
<accession>A0A8S5PER7</accession>
<sequence>MGIMDNVRHAWSMFAKKPNEPSLRETDPKYQQTFEPRALNPNSTIPQRTYKRSSIASMIFNRIAMDASMVTYQHVKIVNYGTDDSTENQIVQTSSLQRLFEVEANIDQTSTDFFHDLVFSLFDEGVVAVVPMTADIDPSTSDSYNISSMRVGKVLEWYPTRIRVRVYNENKGDFSEIIVPKKMVAIIENPLNSILGNENPTMDRLIQKLSILDKQDLELVSNRLNMILQLPYPTRADVYKDQAENRIKAIENQLKDSNLGIAYISSEEKITQLTRQISSTLMEEIKYLTEELLNQIGLTKNVFNGTASASEMQNYYTRTIEPITKRIQEEFQRKYITKTGYTQGHRIVTYTDPFKLVPTEQLATIGDTLLRNSILTPNEFRAIIGYGPSSNPLANELYNRNIADSNQGYSLPGSAESPEGDYAETEEGYYPPEEQ</sequence>
<organism evidence="5">
    <name type="scientific">Siphoviridae sp. ctLOE2</name>
    <dbReference type="NCBI Taxonomy" id="2825454"/>
    <lineage>
        <taxon>Viruses</taxon>
        <taxon>Duplodnaviria</taxon>
        <taxon>Heunggongvirae</taxon>
        <taxon>Uroviricota</taxon>
        <taxon>Caudoviricetes</taxon>
    </lineage>
</organism>
<keyword evidence="1" id="KW-1188">Viral release from host cell</keyword>
<evidence type="ECO:0000256" key="4">
    <source>
        <dbReference type="SAM" id="MobiDB-lite"/>
    </source>
</evidence>
<dbReference type="Pfam" id="PF04860">
    <property type="entry name" value="Phage_portal"/>
    <property type="match status" value="1"/>
</dbReference>
<keyword evidence="2" id="KW-1162">Viral penetration into host cytoplasm</keyword>
<keyword evidence="3" id="KW-0231">Viral genome packaging</keyword>
<dbReference type="EMBL" id="BK015411">
    <property type="protein sequence ID" value="DAE05466.1"/>
    <property type="molecule type" value="Genomic_DNA"/>
</dbReference>
<evidence type="ECO:0000256" key="2">
    <source>
        <dbReference type="ARBA" id="ARBA00023009"/>
    </source>
</evidence>
<keyword evidence="2" id="KW-1160">Virus entry into host cell</keyword>
<evidence type="ECO:0000256" key="3">
    <source>
        <dbReference type="ARBA" id="ARBA00023219"/>
    </source>
</evidence>
<evidence type="ECO:0000313" key="5">
    <source>
        <dbReference type="EMBL" id="DAE05466.1"/>
    </source>
</evidence>
<feature type="compositionally biased region" description="Acidic residues" evidence="4">
    <location>
        <begin position="418"/>
        <end position="435"/>
    </location>
</feature>
<name>A0A8S5PER7_9CAUD</name>
<keyword evidence="1" id="KW-0118">Viral capsid assembly</keyword>
<keyword evidence="2" id="KW-1171">Viral genome ejection through host cell envelope</keyword>
<protein>
    <submittedName>
        <fullName evidence="5">Portal protein</fullName>
    </submittedName>
</protein>
<evidence type="ECO:0000256" key="1">
    <source>
        <dbReference type="ARBA" id="ARBA00022950"/>
    </source>
</evidence>